<comment type="similarity">
    <text evidence="2">Belongs to the YbaB/EbfC family.</text>
</comment>
<feature type="coiled-coil region" evidence="3">
    <location>
        <begin position="19"/>
        <end position="46"/>
    </location>
</feature>
<evidence type="ECO:0000256" key="3">
    <source>
        <dbReference type="SAM" id="Coils"/>
    </source>
</evidence>
<keyword evidence="2" id="KW-0963">Cytoplasm</keyword>
<sequence>MNPFELSEFQDTAMMKGQIAGLMRQAQQMQENMKKAQDALADLIVEGAAGGGLVKVSMSCKYDVKRVTIDPSLYDDDRDMIEDLVAAAFNDAQRKAEATAQEKMSAVTAGLSLPPGMKLPF</sequence>
<dbReference type="GO" id="GO:0043590">
    <property type="term" value="C:bacterial nucleoid"/>
    <property type="evidence" value="ECO:0007669"/>
    <property type="project" value="UniProtKB-UniRule"/>
</dbReference>
<gene>
    <name evidence="4" type="ORF">BN940_04381</name>
</gene>
<dbReference type="InterPro" id="IPR036894">
    <property type="entry name" value="YbaB-like_sf"/>
</dbReference>
<proteinExistence type="inferred from homology"/>
<dbReference type="HAMAP" id="MF_00274">
    <property type="entry name" value="DNA_YbaB_EbfC"/>
    <property type="match status" value="1"/>
</dbReference>
<dbReference type="PATRIC" id="fig|1437824.5.peg.869"/>
<protein>
    <recommendedName>
        <fullName evidence="2">Nucleoid-associated protein BN940_04381</fullName>
    </recommendedName>
</protein>
<comment type="subunit">
    <text evidence="2">Homodimer.</text>
</comment>
<comment type="subcellular location">
    <subcellularLocation>
        <location evidence="2">Cytoplasm</location>
        <location evidence="2">Nucleoid</location>
    </subcellularLocation>
</comment>
<dbReference type="NCBIfam" id="TIGR00103">
    <property type="entry name" value="DNA_YbaB_EbfC"/>
    <property type="match status" value="1"/>
</dbReference>
<dbReference type="Proteomes" id="UP000019805">
    <property type="component" value="Chromosome"/>
</dbReference>
<reference evidence="4 5" key="1">
    <citation type="journal article" date="2014" name="BMC Microbiol.">
        <title>The oxygen-independent metabolism of cyclic monoterpenes in Castellaniella defragrans 65Phen.</title>
        <authorList>
            <person name="Petasch J."/>
            <person name="Disch E.M."/>
            <person name="Markert S."/>
            <person name="Becher D."/>
            <person name="Schweder T."/>
            <person name="Huttel B."/>
            <person name="Reinhardt R."/>
            <person name="Harder J."/>
        </authorList>
    </citation>
    <scope>NUCLEOTIDE SEQUENCE [LARGE SCALE GENOMIC DNA]</scope>
    <source>
        <strain evidence="4">65Phen</strain>
    </source>
</reference>
<name>W8WUW8_CASD6</name>
<evidence type="ECO:0000256" key="1">
    <source>
        <dbReference type="ARBA" id="ARBA00023125"/>
    </source>
</evidence>
<evidence type="ECO:0000313" key="4">
    <source>
        <dbReference type="EMBL" id="CDM23349.1"/>
    </source>
</evidence>
<dbReference type="GO" id="GO:0003677">
    <property type="term" value="F:DNA binding"/>
    <property type="evidence" value="ECO:0007669"/>
    <property type="project" value="UniProtKB-UniRule"/>
</dbReference>
<dbReference type="KEGG" id="cdn:BN940_04381"/>
<keyword evidence="5" id="KW-1185">Reference proteome</keyword>
<comment type="function">
    <text evidence="2">Binds to DNA and alters its conformation. May be involved in regulation of gene expression, nucleoid organization and DNA protection.</text>
</comment>
<evidence type="ECO:0000313" key="5">
    <source>
        <dbReference type="Proteomes" id="UP000019805"/>
    </source>
</evidence>
<dbReference type="InterPro" id="IPR004401">
    <property type="entry name" value="YbaB/EbfC"/>
</dbReference>
<accession>W8WUW8</accession>
<keyword evidence="3" id="KW-0175">Coiled coil</keyword>
<dbReference type="Pfam" id="PF02575">
    <property type="entry name" value="YbaB_DNA_bd"/>
    <property type="match status" value="1"/>
</dbReference>
<dbReference type="EMBL" id="HG916765">
    <property type="protein sequence ID" value="CDM23349.1"/>
    <property type="molecule type" value="Genomic_DNA"/>
</dbReference>
<dbReference type="STRING" id="1437824.BN940_04381"/>
<organism evidence="4 5">
    <name type="scientific">Castellaniella defragrans (strain DSM 12143 / CCUG 39792 / 65Phen)</name>
    <name type="common">Alcaligenes defragrans</name>
    <dbReference type="NCBI Taxonomy" id="1437824"/>
    <lineage>
        <taxon>Bacteria</taxon>
        <taxon>Pseudomonadati</taxon>
        <taxon>Pseudomonadota</taxon>
        <taxon>Betaproteobacteria</taxon>
        <taxon>Burkholderiales</taxon>
        <taxon>Alcaligenaceae</taxon>
        <taxon>Castellaniella</taxon>
    </lineage>
</organism>
<dbReference type="AlphaFoldDB" id="W8WUW8"/>
<dbReference type="PANTHER" id="PTHR33449">
    <property type="entry name" value="NUCLEOID-ASSOCIATED PROTEIN YBAB"/>
    <property type="match status" value="1"/>
</dbReference>
<dbReference type="Gene3D" id="3.30.1310.10">
    <property type="entry name" value="Nucleoid-associated protein YbaB-like domain"/>
    <property type="match status" value="1"/>
</dbReference>
<dbReference type="HOGENOM" id="CLU_140930_0_0_4"/>
<dbReference type="SUPFAM" id="SSF82607">
    <property type="entry name" value="YbaB-like"/>
    <property type="match status" value="1"/>
</dbReference>
<evidence type="ECO:0000256" key="2">
    <source>
        <dbReference type="HAMAP-Rule" id="MF_00274"/>
    </source>
</evidence>
<dbReference type="PIRSF" id="PIRSF004555">
    <property type="entry name" value="UCP004555"/>
    <property type="match status" value="1"/>
</dbReference>
<dbReference type="GO" id="GO:0005829">
    <property type="term" value="C:cytosol"/>
    <property type="evidence" value="ECO:0007669"/>
    <property type="project" value="TreeGrafter"/>
</dbReference>
<dbReference type="PANTHER" id="PTHR33449:SF1">
    <property type="entry name" value="NUCLEOID-ASSOCIATED PROTEIN YBAB"/>
    <property type="match status" value="1"/>
</dbReference>
<dbReference type="eggNOG" id="COG0718">
    <property type="taxonomic scope" value="Bacteria"/>
</dbReference>
<keyword evidence="1 2" id="KW-0238">DNA-binding</keyword>